<dbReference type="Pfam" id="PF13784">
    <property type="entry name" value="Fic_N"/>
    <property type="match status" value="1"/>
</dbReference>
<feature type="domain" description="Fido" evidence="1">
    <location>
        <begin position="138"/>
        <end position="291"/>
    </location>
</feature>
<dbReference type="EMBL" id="CAFBNC010000023">
    <property type="protein sequence ID" value="CAB4931051.1"/>
    <property type="molecule type" value="Genomic_DNA"/>
</dbReference>
<dbReference type="PANTHER" id="PTHR13504">
    <property type="entry name" value="FIDO DOMAIN-CONTAINING PROTEIN DDB_G0283145"/>
    <property type="match status" value="1"/>
</dbReference>
<dbReference type="PROSITE" id="PS51459">
    <property type="entry name" value="FIDO"/>
    <property type="match status" value="1"/>
</dbReference>
<protein>
    <submittedName>
        <fullName evidence="3">Unannotated protein</fullName>
    </submittedName>
</protein>
<accession>A0A6J7IJT5</accession>
<evidence type="ECO:0000313" key="3">
    <source>
        <dbReference type="EMBL" id="CAB4931051.1"/>
    </source>
</evidence>
<dbReference type="Pfam" id="PF02661">
    <property type="entry name" value="Fic"/>
    <property type="match status" value="1"/>
</dbReference>
<evidence type="ECO:0000259" key="1">
    <source>
        <dbReference type="PROSITE" id="PS51459"/>
    </source>
</evidence>
<sequence length="426" mass="45569">MAGYEELIWEGSLSARTRRERTACTYRAYVADPLVGRELTLPADLVADLADAERAVAALQDRDTGLASVESVARLLLRAEAVGSSYIEGLQINARRLAKEAFAEQTGLETSDDTARAVLANIGAMHDALELADADRPITVKDVCQLHTRLLAGTSDAHWGGVVRQEQNWVGGINPCRAAYVPPPHDNVPELFEDLCAYMSGDDHSALVQAAVAHAQFETIHPFVDGNGRVGRALIHLVLRRRGLAPNFVPPVSLILATNAGAYIAGLVAFRYDAPATDPAASTAAVQWIARFTNELMRACEDAAAFAATLAELEQQWRAQVGRVRANSAVDSLLSALPGLPVLTVDTAAAAIGRSRARTNEAVNKLLERGVLTQGTLGRRNRVFEATGLLDAITGFERRLASPAADTAVADPTRVVRARRVSATAD</sequence>
<dbReference type="SUPFAM" id="SSF140931">
    <property type="entry name" value="Fic-like"/>
    <property type="match status" value="1"/>
</dbReference>
<dbReference type="AlphaFoldDB" id="A0A6J7IJT5"/>
<evidence type="ECO:0000313" key="2">
    <source>
        <dbReference type="EMBL" id="CAB4323197.1"/>
    </source>
</evidence>
<dbReference type="InterPro" id="IPR036597">
    <property type="entry name" value="Fido-like_dom_sf"/>
</dbReference>
<reference evidence="3" key="1">
    <citation type="submission" date="2020-05" db="EMBL/GenBank/DDBJ databases">
        <authorList>
            <person name="Chiriac C."/>
            <person name="Salcher M."/>
            <person name="Ghai R."/>
            <person name="Kavagutti S V."/>
        </authorList>
    </citation>
    <scope>NUCLEOTIDE SEQUENCE</scope>
</reference>
<dbReference type="Gene3D" id="1.10.3290.10">
    <property type="entry name" value="Fido-like domain"/>
    <property type="match status" value="1"/>
</dbReference>
<organism evidence="3">
    <name type="scientific">freshwater metagenome</name>
    <dbReference type="NCBI Taxonomy" id="449393"/>
    <lineage>
        <taxon>unclassified sequences</taxon>
        <taxon>metagenomes</taxon>
        <taxon>ecological metagenomes</taxon>
    </lineage>
</organism>
<name>A0A6J7IJT5_9ZZZZ</name>
<proteinExistence type="predicted"/>
<dbReference type="PANTHER" id="PTHR13504:SF38">
    <property type="entry name" value="FIDO DOMAIN-CONTAINING PROTEIN"/>
    <property type="match status" value="1"/>
</dbReference>
<dbReference type="InterPro" id="IPR003812">
    <property type="entry name" value="Fido"/>
</dbReference>
<dbReference type="InterPro" id="IPR040198">
    <property type="entry name" value="Fido_containing"/>
</dbReference>
<dbReference type="EMBL" id="CAEMXZ010000031">
    <property type="protein sequence ID" value="CAB4323197.1"/>
    <property type="molecule type" value="Genomic_DNA"/>
</dbReference>
<gene>
    <name evidence="2" type="ORF">UFOPK1392_00947</name>
    <name evidence="3" type="ORF">UFOPK3733_00672</name>
</gene>
<dbReference type="InterPro" id="IPR025758">
    <property type="entry name" value="Fic/DOC_N"/>
</dbReference>